<organism evidence="9 10">
    <name type="scientific">Brumimicrobium salinarum</name>
    <dbReference type="NCBI Taxonomy" id="2058658"/>
    <lineage>
        <taxon>Bacteria</taxon>
        <taxon>Pseudomonadati</taxon>
        <taxon>Bacteroidota</taxon>
        <taxon>Flavobacteriia</taxon>
        <taxon>Flavobacteriales</taxon>
        <taxon>Crocinitomicaceae</taxon>
        <taxon>Brumimicrobium</taxon>
    </lineage>
</organism>
<proteinExistence type="inferred from homology"/>
<dbReference type="InterPro" id="IPR022764">
    <property type="entry name" value="Peptidase_S54_rhomboid_dom"/>
</dbReference>
<keyword evidence="6 7" id="KW-0472">Membrane</keyword>
<feature type="transmembrane region" description="Helical" evidence="7">
    <location>
        <begin position="6"/>
        <end position="24"/>
    </location>
</feature>
<dbReference type="OrthoDB" id="9813074at2"/>
<comment type="caution">
    <text evidence="9">The sequence shown here is derived from an EMBL/GenBank/DDBJ whole genome shotgun (WGS) entry which is preliminary data.</text>
</comment>
<sequence>MQIQQFPVTLVIIVATVIISLRALKDAEMKYKWIFYPFKVNKENEFYRILSHIFIHGDGLHLLFNMFVLFSFGRQMEFVLNDFYGQGLGSLHFFLLYFLGGLAAAIWPFVRNKDNPNYMSLGASGAVSAILFASILWLPQGGIYLMFIPFEIPAWLFGILYLLFEFYMSKKGGTGIAHDAHFGGAVFGIVYVLLINFDKGKAFFEYILS</sequence>
<dbReference type="GO" id="GO:0006508">
    <property type="term" value="P:proteolysis"/>
    <property type="evidence" value="ECO:0007669"/>
    <property type="project" value="UniProtKB-KW"/>
</dbReference>
<dbReference type="Proteomes" id="UP000236654">
    <property type="component" value="Unassembled WGS sequence"/>
</dbReference>
<comment type="similarity">
    <text evidence="2">Belongs to the peptidase S54 family.</text>
</comment>
<keyword evidence="9" id="KW-0645">Protease</keyword>
<reference evidence="9 10" key="1">
    <citation type="submission" date="2017-12" db="EMBL/GenBank/DDBJ databases">
        <title>The draft genome sequence of Brumimicrobium saltpan LHR20.</title>
        <authorList>
            <person name="Do Z.-J."/>
            <person name="Luo H.-R."/>
        </authorList>
    </citation>
    <scope>NUCLEOTIDE SEQUENCE [LARGE SCALE GENOMIC DNA]</scope>
    <source>
        <strain evidence="9 10">LHR20</strain>
    </source>
</reference>
<dbReference type="PANTHER" id="PTHR43731:SF14">
    <property type="entry name" value="PRESENILIN-ASSOCIATED RHOMBOID-LIKE PROTEIN, MITOCHONDRIAL"/>
    <property type="match status" value="1"/>
</dbReference>
<evidence type="ECO:0000313" key="10">
    <source>
        <dbReference type="Proteomes" id="UP000236654"/>
    </source>
</evidence>
<evidence type="ECO:0000259" key="8">
    <source>
        <dbReference type="Pfam" id="PF01694"/>
    </source>
</evidence>
<evidence type="ECO:0000256" key="7">
    <source>
        <dbReference type="SAM" id="Phobius"/>
    </source>
</evidence>
<dbReference type="InterPro" id="IPR050925">
    <property type="entry name" value="Rhomboid_protease_S54"/>
</dbReference>
<keyword evidence="4" id="KW-0378">Hydrolase</keyword>
<comment type="subcellular location">
    <subcellularLocation>
        <location evidence="1">Membrane</location>
        <topology evidence="1">Multi-pass membrane protein</topology>
    </subcellularLocation>
</comment>
<feature type="transmembrane region" description="Helical" evidence="7">
    <location>
        <begin position="176"/>
        <end position="197"/>
    </location>
</feature>
<dbReference type="AlphaFoldDB" id="A0A2I0R0K5"/>
<keyword evidence="5 7" id="KW-1133">Transmembrane helix</keyword>
<protein>
    <submittedName>
        <fullName evidence="9">Rhomboid family intramembrane serine protease</fullName>
    </submittedName>
</protein>
<evidence type="ECO:0000256" key="4">
    <source>
        <dbReference type="ARBA" id="ARBA00022801"/>
    </source>
</evidence>
<feature type="transmembrane region" description="Helical" evidence="7">
    <location>
        <begin position="143"/>
        <end position="164"/>
    </location>
</feature>
<keyword evidence="3 7" id="KW-0812">Transmembrane</keyword>
<feature type="transmembrane region" description="Helical" evidence="7">
    <location>
        <begin position="90"/>
        <end position="110"/>
    </location>
</feature>
<evidence type="ECO:0000256" key="6">
    <source>
        <dbReference type="ARBA" id="ARBA00023136"/>
    </source>
</evidence>
<evidence type="ECO:0000313" key="9">
    <source>
        <dbReference type="EMBL" id="PKR80113.1"/>
    </source>
</evidence>
<feature type="domain" description="Peptidase S54 rhomboid" evidence="8">
    <location>
        <begin position="44"/>
        <end position="194"/>
    </location>
</feature>
<feature type="transmembrane region" description="Helical" evidence="7">
    <location>
        <begin position="45"/>
        <end position="70"/>
    </location>
</feature>
<keyword evidence="10" id="KW-1185">Reference proteome</keyword>
<gene>
    <name evidence="9" type="ORF">CW751_11450</name>
</gene>
<evidence type="ECO:0000256" key="2">
    <source>
        <dbReference type="ARBA" id="ARBA00009045"/>
    </source>
</evidence>
<evidence type="ECO:0000256" key="5">
    <source>
        <dbReference type="ARBA" id="ARBA00022989"/>
    </source>
</evidence>
<dbReference type="GO" id="GO:0016020">
    <property type="term" value="C:membrane"/>
    <property type="evidence" value="ECO:0007669"/>
    <property type="project" value="UniProtKB-SubCell"/>
</dbReference>
<dbReference type="InterPro" id="IPR035952">
    <property type="entry name" value="Rhomboid-like_sf"/>
</dbReference>
<dbReference type="Pfam" id="PF01694">
    <property type="entry name" value="Rhomboid"/>
    <property type="match status" value="1"/>
</dbReference>
<dbReference type="SUPFAM" id="SSF144091">
    <property type="entry name" value="Rhomboid-like"/>
    <property type="match status" value="1"/>
</dbReference>
<dbReference type="PANTHER" id="PTHR43731">
    <property type="entry name" value="RHOMBOID PROTEASE"/>
    <property type="match status" value="1"/>
</dbReference>
<dbReference type="GO" id="GO:0004252">
    <property type="term" value="F:serine-type endopeptidase activity"/>
    <property type="evidence" value="ECO:0007669"/>
    <property type="project" value="InterPro"/>
</dbReference>
<evidence type="ECO:0000256" key="3">
    <source>
        <dbReference type="ARBA" id="ARBA00022692"/>
    </source>
</evidence>
<dbReference type="EMBL" id="PJNI01000013">
    <property type="protein sequence ID" value="PKR80113.1"/>
    <property type="molecule type" value="Genomic_DNA"/>
</dbReference>
<feature type="transmembrane region" description="Helical" evidence="7">
    <location>
        <begin position="117"/>
        <end position="137"/>
    </location>
</feature>
<name>A0A2I0R0K5_9FLAO</name>
<evidence type="ECO:0000256" key="1">
    <source>
        <dbReference type="ARBA" id="ARBA00004141"/>
    </source>
</evidence>
<dbReference type="RefSeq" id="WP_101335171.1">
    <property type="nucleotide sequence ID" value="NZ_PJNI01000013.1"/>
</dbReference>
<dbReference type="Gene3D" id="1.20.1540.10">
    <property type="entry name" value="Rhomboid-like"/>
    <property type="match status" value="1"/>
</dbReference>
<accession>A0A2I0R0K5</accession>